<dbReference type="GO" id="GO:0005737">
    <property type="term" value="C:cytoplasm"/>
    <property type="evidence" value="ECO:0007669"/>
    <property type="project" value="UniProtKB-SubCell"/>
</dbReference>
<comment type="function">
    <text evidence="2 12">Catalyzes a salvage reaction resulting in the formation of AMP, that is energically less costly than de novo synthesis.</text>
</comment>
<evidence type="ECO:0000256" key="11">
    <source>
        <dbReference type="ARBA" id="ARBA00022726"/>
    </source>
</evidence>
<dbReference type="HOGENOM" id="CLU_063339_3_0_9"/>
<evidence type="ECO:0000256" key="10">
    <source>
        <dbReference type="ARBA" id="ARBA00022679"/>
    </source>
</evidence>
<sequence>MKMDLKEKIRVIDGFPKEGISFKDITTLLNDKDAYKHAVDLMVEDLKDKGITVIAAPEARGFLFGSAVAYALGVRFVPVRKPGKLPGEVSEYSYDLEYGTDKLEVHKDAIQKGDKVAIVDDLLATGGTVNAVAKLVEKNGGEITAMEFLIELTELGGRDVNKKYYINTLVQYDI</sequence>
<dbReference type="eggNOG" id="COG0503">
    <property type="taxonomic scope" value="Bacteria"/>
</dbReference>
<gene>
    <name evidence="12 14" type="primary">apt</name>
    <name evidence="14" type="ORF">HMPREF0391_10697</name>
</gene>
<dbReference type="EMBL" id="ACHM02000002">
    <property type="protein sequence ID" value="EFH93039.1"/>
    <property type="molecule type" value="Genomic_DNA"/>
</dbReference>
<dbReference type="NCBIfam" id="TIGR01090">
    <property type="entry name" value="apt"/>
    <property type="match status" value="1"/>
</dbReference>
<dbReference type="InterPro" id="IPR005764">
    <property type="entry name" value="Ade_phspho_trans"/>
</dbReference>
<name>D6S8B1_FINMA</name>
<evidence type="ECO:0000256" key="5">
    <source>
        <dbReference type="ARBA" id="ARBA00008391"/>
    </source>
</evidence>
<dbReference type="NCBIfam" id="NF002633">
    <property type="entry name" value="PRK02304.1-2"/>
    <property type="match status" value="1"/>
</dbReference>
<keyword evidence="8 12" id="KW-0963">Cytoplasm</keyword>
<dbReference type="GO" id="GO:0044209">
    <property type="term" value="P:AMP salvage"/>
    <property type="evidence" value="ECO:0007669"/>
    <property type="project" value="UniProtKB-UniRule"/>
</dbReference>
<dbReference type="GO" id="GO:0003999">
    <property type="term" value="F:adenine phosphoribosyltransferase activity"/>
    <property type="evidence" value="ECO:0007669"/>
    <property type="project" value="UniProtKB-UniRule"/>
</dbReference>
<protein>
    <recommendedName>
        <fullName evidence="7 12">Adenine phosphoribosyltransferase</fullName>
        <shortName evidence="12">APRT</shortName>
        <ecNumber evidence="7 12">2.4.2.7</ecNumber>
    </recommendedName>
</protein>
<dbReference type="Gene3D" id="3.40.50.2020">
    <property type="match status" value="1"/>
</dbReference>
<reference evidence="14" key="1">
    <citation type="submission" date="2010-05" db="EMBL/GenBank/DDBJ databases">
        <authorList>
            <person name="Muzny D."/>
            <person name="Qin X."/>
            <person name="Buhay C."/>
            <person name="Dugan-Rocha S."/>
            <person name="Ding Y."/>
            <person name="Chen G."/>
            <person name="Hawes A."/>
            <person name="Holder M."/>
            <person name="Jhangiani S."/>
            <person name="Johnson A."/>
            <person name="Khan Z."/>
            <person name="Li Z."/>
            <person name="Liu W."/>
            <person name="Liu X."/>
            <person name="Perez L."/>
            <person name="Shen H."/>
            <person name="Wang Q."/>
            <person name="Watt J."/>
            <person name="Xi L."/>
            <person name="Xin Y."/>
            <person name="Zhou J."/>
            <person name="Deng J."/>
            <person name="Jiang H."/>
            <person name="Liu Y."/>
            <person name="Qu J."/>
            <person name="Song X.-Z."/>
            <person name="Zhang L."/>
            <person name="Villasana D."/>
            <person name="Johnson A."/>
            <person name="Liu J."/>
            <person name="Liyanage D."/>
            <person name="Lorensuhewa L."/>
            <person name="Robinson T."/>
            <person name="Song A."/>
            <person name="Song B.-B."/>
            <person name="Dinh H."/>
            <person name="Thornton R."/>
            <person name="Coyle M."/>
            <person name="Francisco L."/>
            <person name="Jackson L."/>
            <person name="Javaid M."/>
            <person name="Korchina V."/>
            <person name="Kovar C."/>
            <person name="Mata R."/>
            <person name="Mathew T."/>
            <person name="Ngo R."/>
            <person name="Nguyen L."/>
            <person name="Nguyen N."/>
            <person name="Okwuonu G."/>
            <person name="Ongeri F."/>
            <person name="Pham C."/>
            <person name="Simmons D."/>
            <person name="Wilczek-Boney K."/>
            <person name="Hale W."/>
            <person name="Jakkamsetti A."/>
            <person name="Pham P."/>
            <person name="Ruth R."/>
            <person name="San Lucas F."/>
            <person name="Warren J."/>
            <person name="Zhang J."/>
            <person name="Zhao Z."/>
            <person name="Zhou C."/>
            <person name="Zhu D."/>
            <person name="Lee S."/>
            <person name="Bess C."/>
            <person name="Blankenburg K."/>
            <person name="Forbes L."/>
            <person name="Fu Q."/>
            <person name="Gubbala S."/>
            <person name="Hirani K."/>
            <person name="Jayaseelan J.C."/>
            <person name="Lara F."/>
            <person name="Munidasa M."/>
            <person name="Palculict T."/>
            <person name="Patil S."/>
            <person name="Pu L.-L."/>
            <person name="Saada N."/>
            <person name="Tang L."/>
            <person name="Weissenberger G."/>
            <person name="Zhu Y."/>
            <person name="Hemphill L."/>
            <person name="Shang Y."/>
            <person name="Youmans B."/>
            <person name="Ayvaz T."/>
            <person name="Ross M."/>
            <person name="Santibanez J."/>
            <person name="Aqrawi P."/>
            <person name="Gross S."/>
            <person name="Joshi V."/>
            <person name="Fowler G."/>
            <person name="Nazareth L."/>
            <person name="Reid J."/>
            <person name="Worley K."/>
            <person name="Petrosino J."/>
            <person name="Highlander S."/>
            <person name="Gibbs R."/>
        </authorList>
    </citation>
    <scope>NUCLEOTIDE SEQUENCE [LARGE SCALE GENOMIC DNA]</scope>
    <source>
        <strain evidence="14">ATCC 53516</strain>
    </source>
</reference>
<evidence type="ECO:0000256" key="3">
    <source>
        <dbReference type="ARBA" id="ARBA00004496"/>
    </source>
</evidence>
<keyword evidence="9 12" id="KW-0328">Glycosyltransferase</keyword>
<dbReference type="Proteomes" id="UP000004063">
    <property type="component" value="Chromosome"/>
</dbReference>
<comment type="catalytic activity">
    <reaction evidence="1 12">
        <text>AMP + diphosphate = 5-phospho-alpha-D-ribose 1-diphosphate + adenine</text>
        <dbReference type="Rhea" id="RHEA:16609"/>
        <dbReference type="ChEBI" id="CHEBI:16708"/>
        <dbReference type="ChEBI" id="CHEBI:33019"/>
        <dbReference type="ChEBI" id="CHEBI:58017"/>
        <dbReference type="ChEBI" id="CHEBI:456215"/>
        <dbReference type="EC" id="2.4.2.7"/>
    </reaction>
</comment>
<dbReference type="EC" id="2.4.2.7" evidence="7 12"/>
<comment type="similarity">
    <text evidence="5 12">Belongs to the purine/pyrimidine phosphoribosyltransferase family.</text>
</comment>
<dbReference type="GO" id="GO:0006168">
    <property type="term" value="P:adenine salvage"/>
    <property type="evidence" value="ECO:0007669"/>
    <property type="project" value="InterPro"/>
</dbReference>
<comment type="subcellular location">
    <subcellularLocation>
        <location evidence="3 12">Cytoplasm</location>
    </subcellularLocation>
</comment>
<dbReference type="Pfam" id="PF00156">
    <property type="entry name" value="Pribosyltran"/>
    <property type="match status" value="1"/>
</dbReference>
<comment type="pathway">
    <text evidence="4 12">Purine metabolism; AMP biosynthesis via salvage pathway; AMP from adenine: step 1/1.</text>
</comment>
<dbReference type="STRING" id="525282.HMPREF0391_10697"/>
<evidence type="ECO:0000313" key="14">
    <source>
        <dbReference type="EMBL" id="EFH93039.1"/>
    </source>
</evidence>
<dbReference type="InterPro" id="IPR029057">
    <property type="entry name" value="PRTase-like"/>
</dbReference>
<dbReference type="FunFam" id="3.40.50.2020:FF:000004">
    <property type="entry name" value="Adenine phosphoribosyltransferase"/>
    <property type="match status" value="1"/>
</dbReference>
<proteinExistence type="inferred from homology"/>
<accession>D6S8B1</accession>
<comment type="subunit">
    <text evidence="6 12">Homodimer.</text>
</comment>
<dbReference type="AlphaFoldDB" id="D6S8B1"/>
<evidence type="ECO:0000259" key="13">
    <source>
        <dbReference type="Pfam" id="PF00156"/>
    </source>
</evidence>
<dbReference type="UniPathway" id="UPA00588">
    <property type="reaction ID" value="UER00646"/>
</dbReference>
<evidence type="ECO:0000256" key="7">
    <source>
        <dbReference type="ARBA" id="ARBA00011893"/>
    </source>
</evidence>
<keyword evidence="11 12" id="KW-0660">Purine salvage</keyword>
<dbReference type="NCBIfam" id="NF002634">
    <property type="entry name" value="PRK02304.1-3"/>
    <property type="match status" value="1"/>
</dbReference>
<evidence type="ECO:0000256" key="1">
    <source>
        <dbReference type="ARBA" id="ARBA00000868"/>
    </source>
</evidence>
<evidence type="ECO:0000256" key="8">
    <source>
        <dbReference type="ARBA" id="ARBA00022490"/>
    </source>
</evidence>
<feature type="domain" description="Phosphoribosyltransferase" evidence="13">
    <location>
        <begin position="33"/>
        <end position="142"/>
    </location>
</feature>
<dbReference type="SUPFAM" id="SSF53271">
    <property type="entry name" value="PRTase-like"/>
    <property type="match status" value="1"/>
</dbReference>
<keyword evidence="10 12" id="KW-0808">Transferase</keyword>
<evidence type="ECO:0000256" key="12">
    <source>
        <dbReference type="HAMAP-Rule" id="MF_00004"/>
    </source>
</evidence>
<evidence type="ECO:0000256" key="6">
    <source>
        <dbReference type="ARBA" id="ARBA00011738"/>
    </source>
</evidence>
<organism evidence="14">
    <name type="scientific">Finegoldia magna ATCC 53516</name>
    <dbReference type="NCBI Taxonomy" id="525282"/>
    <lineage>
        <taxon>Bacteria</taxon>
        <taxon>Bacillati</taxon>
        <taxon>Bacillota</taxon>
        <taxon>Tissierellia</taxon>
        <taxon>Tissierellales</taxon>
        <taxon>Peptoniphilaceae</taxon>
        <taxon>Finegoldia</taxon>
    </lineage>
</organism>
<dbReference type="GO" id="GO:0006166">
    <property type="term" value="P:purine ribonucleoside salvage"/>
    <property type="evidence" value="ECO:0007669"/>
    <property type="project" value="UniProtKB-UniRule"/>
</dbReference>
<dbReference type="InterPro" id="IPR000836">
    <property type="entry name" value="PRTase_dom"/>
</dbReference>
<dbReference type="InterPro" id="IPR050120">
    <property type="entry name" value="Adenine_PRTase"/>
</dbReference>
<evidence type="ECO:0000256" key="2">
    <source>
        <dbReference type="ARBA" id="ARBA00003968"/>
    </source>
</evidence>
<dbReference type="HAMAP" id="MF_00004">
    <property type="entry name" value="Aden_phosphoribosyltr"/>
    <property type="match status" value="1"/>
</dbReference>
<dbReference type="NCBIfam" id="NF002636">
    <property type="entry name" value="PRK02304.1-5"/>
    <property type="match status" value="1"/>
</dbReference>
<comment type="caution">
    <text evidence="14">The sequence shown here is derived from an EMBL/GenBank/DDBJ whole genome shotgun (WGS) entry which is preliminary data.</text>
</comment>
<evidence type="ECO:0000256" key="9">
    <source>
        <dbReference type="ARBA" id="ARBA00022676"/>
    </source>
</evidence>
<dbReference type="PANTHER" id="PTHR11776">
    <property type="entry name" value="ADENINE PHOSPHORIBOSYLTRANSFERASE"/>
    <property type="match status" value="1"/>
</dbReference>
<evidence type="ECO:0000256" key="4">
    <source>
        <dbReference type="ARBA" id="ARBA00004659"/>
    </source>
</evidence>
<dbReference type="PANTHER" id="PTHR11776:SF7">
    <property type="entry name" value="PHOSPHORIBOSYLTRANSFERASE DOMAIN-CONTAINING PROTEIN"/>
    <property type="match status" value="1"/>
</dbReference>
<dbReference type="CDD" id="cd06223">
    <property type="entry name" value="PRTases_typeI"/>
    <property type="match status" value="1"/>
</dbReference>